<reference evidence="3 4" key="1">
    <citation type="submission" date="2023-07" db="EMBL/GenBank/DDBJ databases">
        <title>Sorghum-associated microbial communities from plants grown in Nebraska, USA.</title>
        <authorList>
            <person name="Schachtman D."/>
        </authorList>
    </citation>
    <scope>NUCLEOTIDE SEQUENCE [LARGE SCALE GENOMIC DNA]</scope>
    <source>
        <strain evidence="3 4">2980</strain>
    </source>
</reference>
<sequence>METTAKAFWSYAHADNERENDRILRLVELVRGEYELLTGTTIKIFTDRSKIAWGDDFRQKLEEALQETSFFIPILTPTYFLRDECRKEMSQFVRSAKALGLQQLLMSIRYIPVVDLTEQSADELKAVAASMQYESWDGMRLLDEHSAEHRIAVNRLAARLATLATSLESGAGATPSSGALSSQEVPPRTGGDESVSGTTQTLPTSVSPSVEIVPAHSEEEEDDSPGLLDLVADAQPAMESWTATLSKLTPATEQFNAKFQAATERMNQANSRPDAFARKLLAARELATDVEPELLELERLSKEYSSGLLRLDVTIRALFELTELSTDDETHAAKAILQKNLSTLVQTSRDAMKGLESAADAARNNAKLSRDLRPVLRRYETAVRNMVDGFAIIEEWESVGGQ</sequence>
<comment type="caution">
    <text evidence="3">The sequence shown here is derived from an EMBL/GenBank/DDBJ whole genome shotgun (WGS) entry which is preliminary data.</text>
</comment>
<evidence type="ECO:0000256" key="1">
    <source>
        <dbReference type="SAM" id="MobiDB-lite"/>
    </source>
</evidence>
<proteinExistence type="predicted"/>
<dbReference type="InterPro" id="IPR000157">
    <property type="entry name" value="TIR_dom"/>
</dbReference>
<dbReference type="InterPro" id="IPR035897">
    <property type="entry name" value="Toll_tir_struct_dom_sf"/>
</dbReference>
<evidence type="ECO:0000313" key="3">
    <source>
        <dbReference type="EMBL" id="MDR6866578.1"/>
    </source>
</evidence>
<dbReference type="Pfam" id="PF13676">
    <property type="entry name" value="TIR_2"/>
    <property type="match status" value="1"/>
</dbReference>
<dbReference type="SUPFAM" id="SSF52200">
    <property type="entry name" value="Toll/Interleukin receptor TIR domain"/>
    <property type="match status" value="1"/>
</dbReference>
<dbReference type="Proteomes" id="UP001259347">
    <property type="component" value="Unassembled WGS sequence"/>
</dbReference>
<protein>
    <recommendedName>
        <fullName evidence="2">TIR domain-containing protein</fullName>
    </recommendedName>
</protein>
<accession>A0ABU1SAE4</accession>
<gene>
    <name evidence="3" type="ORF">J2Y69_001171</name>
</gene>
<name>A0ABU1SAE4_9MICO</name>
<keyword evidence="4" id="KW-1185">Reference proteome</keyword>
<organism evidence="3 4">
    <name type="scientific">Microbacterium resistens</name>
    <dbReference type="NCBI Taxonomy" id="156977"/>
    <lineage>
        <taxon>Bacteria</taxon>
        <taxon>Bacillati</taxon>
        <taxon>Actinomycetota</taxon>
        <taxon>Actinomycetes</taxon>
        <taxon>Micrococcales</taxon>
        <taxon>Microbacteriaceae</taxon>
        <taxon>Microbacterium</taxon>
    </lineage>
</organism>
<dbReference type="Gene3D" id="3.40.50.10140">
    <property type="entry name" value="Toll/interleukin-1 receptor homology (TIR) domain"/>
    <property type="match status" value="1"/>
</dbReference>
<evidence type="ECO:0000313" key="4">
    <source>
        <dbReference type="Proteomes" id="UP001259347"/>
    </source>
</evidence>
<dbReference type="EMBL" id="JAVDUM010000004">
    <property type="protein sequence ID" value="MDR6866578.1"/>
    <property type="molecule type" value="Genomic_DNA"/>
</dbReference>
<dbReference type="RefSeq" id="WP_310018524.1">
    <property type="nucleotide sequence ID" value="NZ_JAVDUM010000004.1"/>
</dbReference>
<feature type="compositionally biased region" description="Polar residues" evidence="1">
    <location>
        <begin position="174"/>
        <end position="184"/>
    </location>
</feature>
<feature type="region of interest" description="Disordered" evidence="1">
    <location>
        <begin position="170"/>
        <end position="209"/>
    </location>
</feature>
<feature type="compositionally biased region" description="Polar residues" evidence="1">
    <location>
        <begin position="195"/>
        <end position="208"/>
    </location>
</feature>
<evidence type="ECO:0000259" key="2">
    <source>
        <dbReference type="SMART" id="SM00255"/>
    </source>
</evidence>
<dbReference type="SMART" id="SM00255">
    <property type="entry name" value="TIR"/>
    <property type="match status" value="1"/>
</dbReference>
<feature type="domain" description="TIR" evidence="2">
    <location>
        <begin position="4"/>
        <end position="159"/>
    </location>
</feature>